<proteinExistence type="predicted"/>
<evidence type="ECO:0000313" key="1">
    <source>
        <dbReference type="EMBL" id="MEQ2244214.1"/>
    </source>
</evidence>
<comment type="caution">
    <text evidence="1">The sequence shown here is derived from an EMBL/GenBank/DDBJ whole genome shotgun (WGS) entry which is preliminary data.</text>
</comment>
<protein>
    <submittedName>
        <fullName evidence="1">Uncharacterized protein</fullName>
    </submittedName>
</protein>
<evidence type="ECO:0000313" key="2">
    <source>
        <dbReference type="Proteomes" id="UP001482620"/>
    </source>
</evidence>
<organism evidence="1 2">
    <name type="scientific">Ilyodon furcidens</name>
    <name type="common">goldbreast splitfin</name>
    <dbReference type="NCBI Taxonomy" id="33524"/>
    <lineage>
        <taxon>Eukaryota</taxon>
        <taxon>Metazoa</taxon>
        <taxon>Chordata</taxon>
        <taxon>Craniata</taxon>
        <taxon>Vertebrata</taxon>
        <taxon>Euteleostomi</taxon>
        <taxon>Actinopterygii</taxon>
        <taxon>Neopterygii</taxon>
        <taxon>Teleostei</taxon>
        <taxon>Neoteleostei</taxon>
        <taxon>Acanthomorphata</taxon>
        <taxon>Ovalentaria</taxon>
        <taxon>Atherinomorphae</taxon>
        <taxon>Cyprinodontiformes</taxon>
        <taxon>Goodeidae</taxon>
        <taxon>Ilyodon</taxon>
    </lineage>
</organism>
<feature type="non-terminal residue" evidence="1">
    <location>
        <position position="1"/>
    </location>
</feature>
<dbReference type="Proteomes" id="UP001482620">
    <property type="component" value="Unassembled WGS sequence"/>
</dbReference>
<keyword evidence="2" id="KW-1185">Reference proteome</keyword>
<dbReference type="EMBL" id="JAHRIQ010070779">
    <property type="protein sequence ID" value="MEQ2244214.1"/>
    <property type="molecule type" value="Genomic_DNA"/>
</dbReference>
<gene>
    <name evidence="1" type="ORF">ILYODFUR_014808</name>
</gene>
<accession>A0ABV0UHL3</accession>
<name>A0ABV0UHL3_9TELE</name>
<reference evidence="1 2" key="1">
    <citation type="submission" date="2021-06" db="EMBL/GenBank/DDBJ databases">
        <authorList>
            <person name="Palmer J.M."/>
        </authorList>
    </citation>
    <scope>NUCLEOTIDE SEQUENCE [LARGE SCALE GENOMIC DNA]</scope>
    <source>
        <strain evidence="2">if_2019</strain>
        <tissue evidence="1">Muscle</tissue>
    </source>
</reference>
<sequence length="54" mass="6286">ALLFPLPVLPPLVGPSDKPYTHRSRRRRRSHLEVWCYSEFNSATCLLTRVVPPR</sequence>